<protein>
    <submittedName>
        <fullName evidence="2">Uncharacterized protein</fullName>
    </submittedName>
</protein>
<proteinExistence type="predicted"/>
<reference evidence="2" key="1">
    <citation type="journal article" date="2021" name="G3 (Bethesda)">
        <title>Genome and transcriptome analysis of the beet armyworm Spodoptera exigua reveals targets for pest control. .</title>
        <authorList>
            <person name="Simon S."/>
            <person name="Breeschoten T."/>
            <person name="Jansen H.J."/>
            <person name="Dirks R.P."/>
            <person name="Schranz M.E."/>
            <person name="Ros V.I.D."/>
        </authorList>
    </citation>
    <scope>NUCLEOTIDE SEQUENCE</scope>
    <source>
        <strain evidence="2">TB_SE_WUR_2020</strain>
    </source>
</reference>
<feature type="compositionally biased region" description="Basic and acidic residues" evidence="1">
    <location>
        <begin position="55"/>
        <end position="68"/>
    </location>
</feature>
<gene>
    <name evidence="2" type="ORF">HF086_014738</name>
</gene>
<comment type="caution">
    <text evidence="2">The sequence shown here is derived from an EMBL/GenBank/DDBJ whole genome shotgun (WGS) entry which is preliminary data.</text>
</comment>
<name>A0A922M7B7_SPOEX</name>
<dbReference type="Proteomes" id="UP000814243">
    <property type="component" value="Unassembled WGS sequence"/>
</dbReference>
<sequence>MAKIKEDEQEHETETLQKTRKIETFLKVKTAASIYVLHKRTRGLVVIWNINMNKGKSEKPAHPTDSDIQKPSTSGTNIKSDSEEMAAVATLVEIESTIKLNKDPAFWGINDLTRDIIARNAF</sequence>
<organism evidence="2 3">
    <name type="scientific">Spodoptera exigua</name>
    <name type="common">Beet armyworm</name>
    <name type="synonym">Noctua fulgens</name>
    <dbReference type="NCBI Taxonomy" id="7107"/>
    <lineage>
        <taxon>Eukaryota</taxon>
        <taxon>Metazoa</taxon>
        <taxon>Ecdysozoa</taxon>
        <taxon>Arthropoda</taxon>
        <taxon>Hexapoda</taxon>
        <taxon>Insecta</taxon>
        <taxon>Pterygota</taxon>
        <taxon>Neoptera</taxon>
        <taxon>Endopterygota</taxon>
        <taxon>Lepidoptera</taxon>
        <taxon>Glossata</taxon>
        <taxon>Ditrysia</taxon>
        <taxon>Noctuoidea</taxon>
        <taxon>Noctuidae</taxon>
        <taxon>Amphipyrinae</taxon>
        <taxon>Spodoptera</taxon>
    </lineage>
</organism>
<dbReference type="AlphaFoldDB" id="A0A922M7B7"/>
<feature type="region of interest" description="Disordered" evidence="1">
    <location>
        <begin position="54"/>
        <end position="81"/>
    </location>
</feature>
<feature type="compositionally biased region" description="Polar residues" evidence="1">
    <location>
        <begin position="69"/>
        <end position="79"/>
    </location>
</feature>
<evidence type="ECO:0000313" key="3">
    <source>
        <dbReference type="Proteomes" id="UP000814243"/>
    </source>
</evidence>
<accession>A0A922M7B7</accession>
<evidence type="ECO:0000313" key="2">
    <source>
        <dbReference type="EMBL" id="KAH9631737.1"/>
    </source>
</evidence>
<evidence type="ECO:0000256" key="1">
    <source>
        <dbReference type="SAM" id="MobiDB-lite"/>
    </source>
</evidence>
<dbReference type="EMBL" id="JACEFF010000750">
    <property type="protein sequence ID" value="KAH9631737.1"/>
    <property type="molecule type" value="Genomic_DNA"/>
</dbReference>